<protein>
    <submittedName>
        <fullName evidence="1">Uncharacterized protein</fullName>
    </submittedName>
</protein>
<organism evidence="1 2">
    <name type="scientific">Plasmodium ovale curtisi</name>
    <dbReference type="NCBI Taxonomy" id="864141"/>
    <lineage>
        <taxon>Eukaryota</taxon>
        <taxon>Sar</taxon>
        <taxon>Alveolata</taxon>
        <taxon>Apicomplexa</taxon>
        <taxon>Aconoidasida</taxon>
        <taxon>Haemosporida</taxon>
        <taxon>Plasmodiidae</taxon>
        <taxon>Plasmodium</taxon>
        <taxon>Plasmodium (Plasmodium)</taxon>
    </lineage>
</organism>
<dbReference type="Proteomes" id="UP000078560">
    <property type="component" value="Unassembled WGS sequence"/>
</dbReference>
<sequence length="419" mass="48745">MENISKKEILVNYLKMCDKNDMANVVMKYCDEEHGVVFNRHPAKNEVKLGIINDYSSPSQSKISNVSDISKDLKKIIKQKCCQSIDSSVRSICFYKSKSVLENLQKSKEETRDKKIGRQNQREYEATKETDAISEMIDDMCEIVAPEGKGKFLKFIGENYVYVLLENGTYNCYPIELLKLNRSYIKKNSMYIFKHSCKDVALNHTRNILKAKNYPLHMEEDLLNKKKKKSDEFFFPEDMNHLKDYIVKNDASNENIPVQGCLTRLSLKNKQGTISQQDRNYSQGYHQNLLKKRVQVKALNNRYRMENSSSYVPIDYSISNDAKFHKLQIGHIEMHYIVKNDASNENIPVQGCLTRLSLKNKQGTISQQDRNYSQGYHQNLLKKRVQVKALNNRYRMENSSSYVPIDYSISNDVKYQACC</sequence>
<dbReference type="EMBL" id="FLQU01000552">
    <property type="protein sequence ID" value="SBS87199.1"/>
    <property type="molecule type" value="Genomic_DNA"/>
</dbReference>
<proteinExistence type="predicted"/>
<name>A0A1A8W343_PLAOA</name>
<dbReference type="AlphaFoldDB" id="A0A1A8W343"/>
<reference evidence="2" key="1">
    <citation type="submission" date="2016-05" db="EMBL/GenBank/DDBJ databases">
        <authorList>
            <person name="Naeem Raeece"/>
        </authorList>
    </citation>
    <scope>NUCLEOTIDE SEQUENCE [LARGE SCALE GENOMIC DNA]</scope>
</reference>
<evidence type="ECO:0000313" key="2">
    <source>
        <dbReference type="Proteomes" id="UP000078560"/>
    </source>
</evidence>
<gene>
    <name evidence="1" type="ORF">POVCU2_0041410</name>
</gene>
<evidence type="ECO:0000313" key="1">
    <source>
        <dbReference type="EMBL" id="SBS87199.1"/>
    </source>
</evidence>
<accession>A0A1A8W343</accession>